<dbReference type="CDD" id="cd06261">
    <property type="entry name" value="TM_PBP2"/>
    <property type="match status" value="1"/>
</dbReference>
<comment type="similarity">
    <text evidence="7">Belongs to the binding-protein-dependent transport system permease family.</text>
</comment>
<feature type="transmembrane region" description="Helical" evidence="7">
    <location>
        <begin position="325"/>
        <end position="350"/>
    </location>
</feature>
<organism evidence="9 10">
    <name type="scientific">Rapidithrix thailandica</name>
    <dbReference type="NCBI Taxonomy" id="413964"/>
    <lineage>
        <taxon>Bacteria</taxon>
        <taxon>Pseudomonadati</taxon>
        <taxon>Bacteroidota</taxon>
        <taxon>Cytophagia</taxon>
        <taxon>Cytophagales</taxon>
        <taxon>Flammeovirgaceae</taxon>
        <taxon>Rapidithrix</taxon>
    </lineage>
</organism>
<sequence length="411" mass="45793">MNTARQTHHPLISLGKQLFKRKSAFWGLLIIAMAYLLVILGYSIIPDTTPNANDGAVEIAQKPPLFRVQLLKVHKNLPPQKSGFLERLYWGEESSYLIIPLSRPPQIKGDSVYYQPYPGQKTEAKLLLACVKALYTGDRNFSGFPAAKRFHISKDSIQYINAQQQGQSITREALIREFWQHNLEERMYVLGTDKSGRDVFSRLLFGTRISLGIGFIAVFIALLIGISLGAIAGYFGGLLDALIMWLMTVNWSIPTIMMVMVISVIFHSHGIWVIFLAVGLTMWVEIARVVRGQFISLKQQAFIEATHALGLSDWRIIYHHILPNTLPALIVISTSNFATAILIEAGLSFLDLGVAPPMPSWGGMVSEGYQLLLSQNSWHLIVFPAACICTLVLAFNLLGNGLRDAFDPQNP</sequence>
<comment type="caution">
    <text evidence="9">The sequence shown here is derived from an EMBL/GenBank/DDBJ whole genome shotgun (WGS) entry which is preliminary data.</text>
</comment>
<evidence type="ECO:0000256" key="4">
    <source>
        <dbReference type="ARBA" id="ARBA00022692"/>
    </source>
</evidence>
<keyword evidence="4 7" id="KW-0812">Transmembrane</keyword>
<feature type="domain" description="ABC transmembrane type-1" evidence="8">
    <location>
        <begin position="207"/>
        <end position="399"/>
    </location>
</feature>
<evidence type="ECO:0000256" key="6">
    <source>
        <dbReference type="ARBA" id="ARBA00023136"/>
    </source>
</evidence>
<dbReference type="PANTHER" id="PTHR43386:SF1">
    <property type="entry name" value="D,D-DIPEPTIDE TRANSPORT SYSTEM PERMEASE PROTEIN DDPC-RELATED"/>
    <property type="match status" value="1"/>
</dbReference>
<dbReference type="EMBL" id="JBDKWZ010000001">
    <property type="protein sequence ID" value="MEN7546868.1"/>
    <property type="molecule type" value="Genomic_DNA"/>
</dbReference>
<accession>A0AAW9S3A2</accession>
<keyword evidence="3" id="KW-1003">Cell membrane</keyword>
<feature type="transmembrane region" description="Helical" evidence="7">
    <location>
        <begin position="378"/>
        <end position="398"/>
    </location>
</feature>
<evidence type="ECO:0000259" key="8">
    <source>
        <dbReference type="PROSITE" id="PS50928"/>
    </source>
</evidence>
<dbReference type="InterPro" id="IPR050366">
    <property type="entry name" value="BP-dependent_transpt_permease"/>
</dbReference>
<dbReference type="GO" id="GO:0005886">
    <property type="term" value="C:plasma membrane"/>
    <property type="evidence" value="ECO:0007669"/>
    <property type="project" value="UniProtKB-SubCell"/>
</dbReference>
<reference evidence="9 10" key="1">
    <citation type="submission" date="2024-04" db="EMBL/GenBank/DDBJ databases">
        <title>Novel genus in family Flammeovirgaceae.</title>
        <authorList>
            <person name="Nguyen T.H."/>
            <person name="Vuong T.Q."/>
            <person name="Le H."/>
            <person name="Kim S.-G."/>
        </authorList>
    </citation>
    <scope>NUCLEOTIDE SEQUENCE [LARGE SCALE GENOMIC DNA]</scope>
    <source>
        <strain evidence="9 10">JCM 23209</strain>
    </source>
</reference>
<evidence type="ECO:0000256" key="2">
    <source>
        <dbReference type="ARBA" id="ARBA00022448"/>
    </source>
</evidence>
<comment type="subcellular location">
    <subcellularLocation>
        <location evidence="1 7">Cell membrane</location>
        <topology evidence="1 7">Multi-pass membrane protein</topology>
    </subcellularLocation>
</comment>
<dbReference type="AlphaFoldDB" id="A0AAW9S3A2"/>
<dbReference type="Pfam" id="PF00528">
    <property type="entry name" value="BPD_transp_1"/>
    <property type="match status" value="1"/>
</dbReference>
<dbReference type="Proteomes" id="UP001403385">
    <property type="component" value="Unassembled WGS sequence"/>
</dbReference>
<dbReference type="RefSeq" id="WP_346819648.1">
    <property type="nucleotide sequence ID" value="NZ_JBDKWZ010000001.1"/>
</dbReference>
<keyword evidence="2 7" id="KW-0813">Transport</keyword>
<dbReference type="InterPro" id="IPR000515">
    <property type="entry name" value="MetI-like"/>
</dbReference>
<evidence type="ECO:0000256" key="3">
    <source>
        <dbReference type="ARBA" id="ARBA00022475"/>
    </source>
</evidence>
<keyword evidence="6 7" id="KW-0472">Membrane</keyword>
<dbReference type="PROSITE" id="PS50928">
    <property type="entry name" value="ABC_TM1"/>
    <property type="match status" value="1"/>
</dbReference>
<protein>
    <submittedName>
        <fullName evidence="9">ABC transporter permease</fullName>
    </submittedName>
</protein>
<dbReference type="GO" id="GO:0055085">
    <property type="term" value="P:transmembrane transport"/>
    <property type="evidence" value="ECO:0007669"/>
    <property type="project" value="InterPro"/>
</dbReference>
<dbReference type="Gene3D" id="1.10.3720.10">
    <property type="entry name" value="MetI-like"/>
    <property type="match status" value="1"/>
</dbReference>
<feature type="transmembrane region" description="Helical" evidence="7">
    <location>
        <begin position="209"/>
        <end position="235"/>
    </location>
</feature>
<keyword evidence="5 7" id="KW-1133">Transmembrane helix</keyword>
<name>A0AAW9S3A2_9BACT</name>
<dbReference type="InterPro" id="IPR035906">
    <property type="entry name" value="MetI-like_sf"/>
</dbReference>
<evidence type="ECO:0000313" key="9">
    <source>
        <dbReference type="EMBL" id="MEN7546868.1"/>
    </source>
</evidence>
<gene>
    <name evidence="9" type="ORF">AAG747_03035</name>
</gene>
<keyword evidence="10" id="KW-1185">Reference proteome</keyword>
<evidence type="ECO:0000256" key="1">
    <source>
        <dbReference type="ARBA" id="ARBA00004651"/>
    </source>
</evidence>
<evidence type="ECO:0000256" key="7">
    <source>
        <dbReference type="RuleBase" id="RU363032"/>
    </source>
</evidence>
<dbReference type="SUPFAM" id="SSF161098">
    <property type="entry name" value="MetI-like"/>
    <property type="match status" value="1"/>
</dbReference>
<dbReference type="PANTHER" id="PTHR43386">
    <property type="entry name" value="OLIGOPEPTIDE TRANSPORT SYSTEM PERMEASE PROTEIN APPC"/>
    <property type="match status" value="1"/>
</dbReference>
<feature type="transmembrane region" description="Helical" evidence="7">
    <location>
        <begin position="271"/>
        <end position="290"/>
    </location>
</feature>
<evidence type="ECO:0000256" key="5">
    <source>
        <dbReference type="ARBA" id="ARBA00022989"/>
    </source>
</evidence>
<evidence type="ECO:0000313" key="10">
    <source>
        <dbReference type="Proteomes" id="UP001403385"/>
    </source>
</evidence>
<feature type="transmembrane region" description="Helical" evidence="7">
    <location>
        <begin position="24"/>
        <end position="45"/>
    </location>
</feature>
<feature type="transmembrane region" description="Helical" evidence="7">
    <location>
        <begin position="242"/>
        <end position="265"/>
    </location>
</feature>
<proteinExistence type="inferred from homology"/>